<reference evidence="1" key="1">
    <citation type="journal article" date="2023" name="G3 (Bethesda)">
        <title>Whole genome assembly and annotation of the endangered Caribbean coral Acropora cervicornis.</title>
        <authorList>
            <person name="Selwyn J.D."/>
            <person name="Vollmer S.V."/>
        </authorList>
    </citation>
    <scope>NUCLEOTIDE SEQUENCE</scope>
    <source>
        <strain evidence="1">K2</strain>
    </source>
</reference>
<evidence type="ECO:0000313" key="1">
    <source>
        <dbReference type="EMBL" id="KAK2563514.1"/>
    </source>
</evidence>
<sequence>MAGKQQCWGYDDFDLDDDVFVCLEDAIRKNEESYFGNPRHYMLFSGAAVGSDTYWQKLGAKYGVRVKAFSFKTHGREACGRVVLSDEQLQQADEFLHMANKTLKRRFPTGKSYVNNLLRRNWHQVKDTSSVFAIGKISVHGNTVEGGTGWAVQMAVDARKPVYVFDIVSNGWKMYDYGGKKFSRFKTVPRLSLNFTGIGTRALPENGKAAIEKVFQETFGKLPR</sequence>
<reference evidence="1" key="2">
    <citation type="journal article" date="2023" name="Science">
        <title>Genomic signatures of disease resistance in endangered staghorn corals.</title>
        <authorList>
            <person name="Vollmer S.V."/>
            <person name="Selwyn J.D."/>
            <person name="Despard B.A."/>
            <person name="Roesel C.L."/>
        </authorList>
    </citation>
    <scope>NUCLEOTIDE SEQUENCE</scope>
    <source>
        <strain evidence="1">K2</strain>
    </source>
</reference>
<accession>A0AAD9QLU6</accession>
<keyword evidence="2" id="KW-1185">Reference proteome</keyword>
<proteinExistence type="predicted"/>
<protein>
    <submittedName>
        <fullName evidence="1">Uncharacterized protein</fullName>
    </submittedName>
</protein>
<name>A0AAD9QLU6_ACRCE</name>
<dbReference type="EMBL" id="JARQWQ010000025">
    <property type="protein sequence ID" value="KAK2563514.1"/>
    <property type="molecule type" value="Genomic_DNA"/>
</dbReference>
<comment type="caution">
    <text evidence="1">The sequence shown here is derived from an EMBL/GenBank/DDBJ whole genome shotgun (WGS) entry which is preliminary data.</text>
</comment>
<gene>
    <name evidence="1" type="ORF">P5673_013230</name>
</gene>
<dbReference type="Proteomes" id="UP001249851">
    <property type="component" value="Unassembled WGS sequence"/>
</dbReference>
<evidence type="ECO:0000313" key="2">
    <source>
        <dbReference type="Proteomes" id="UP001249851"/>
    </source>
</evidence>
<organism evidence="1 2">
    <name type="scientific">Acropora cervicornis</name>
    <name type="common">Staghorn coral</name>
    <dbReference type="NCBI Taxonomy" id="6130"/>
    <lineage>
        <taxon>Eukaryota</taxon>
        <taxon>Metazoa</taxon>
        <taxon>Cnidaria</taxon>
        <taxon>Anthozoa</taxon>
        <taxon>Hexacorallia</taxon>
        <taxon>Scleractinia</taxon>
        <taxon>Astrocoeniina</taxon>
        <taxon>Acroporidae</taxon>
        <taxon>Acropora</taxon>
    </lineage>
</organism>
<dbReference type="AlphaFoldDB" id="A0AAD9QLU6"/>